<dbReference type="RefSeq" id="WP_025219743.1">
    <property type="nucleotide sequence ID" value="NZ_CP006837.1"/>
</dbReference>
<proteinExistence type="predicted"/>
<protein>
    <submittedName>
        <fullName evidence="1">Uncharacterized protein</fullName>
    </submittedName>
</protein>
<dbReference type="EMBL" id="SZPV01000040">
    <property type="protein sequence ID" value="TKI52589.1"/>
    <property type="molecule type" value="Genomic_DNA"/>
</dbReference>
<evidence type="ECO:0000313" key="2">
    <source>
        <dbReference type="Proteomes" id="UP000308539"/>
    </source>
</evidence>
<comment type="caution">
    <text evidence="1">The sequence shown here is derived from an EMBL/GenBank/DDBJ whole genome shotgun (WGS) entry which is preliminary data.</text>
</comment>
<keyword evidence="2" id="KW-1185">Reference proteome</keyword>
<dbReference type="Proteomes" id="UP000308539">
    <property type="component" value="Unassembled WGS sequence"/>
</dbReference>
<organism evidence="1 2">
    <name type="scientific">Lysinibacillus varians</name>
    <dbReference type="NCBI Taxonomy" id="1145276"/>
    <lineage>
        <taxon>Bacteria</taxon>
        <taxon>Bacillati</taxon>
        <taxon>Bacillota</taxon>
        <taxon>Bacilli</taxon>
        <taxon>Bacillales</taxon>
        <taxon>Bacillaceae</taxon>
        <taxon>Lysinibacillus</taxon>
    </lineage>
</organism>
<gene>
    <name evidence="1" type="ORF">FC752_18550</name>
</gene>
<name>A0ABY2T5T3_9BACI</name>
<evidence type="ECO:0000313" key="1">
    <source>
        <dbReference type="EMBL" id="TKI52589.1"/>
    </source>
</evidence>
<sequence length="188" mass="21334">MVNVNSNNTTITNQTIGNKSAVINGDDGTINQTIQNITLKTITPSEIYKVCEILDGNLVETNDLSYAINPDWLCKMEFNTLQIYKKIFMEYSIFYESVAKVFSSSTINGPSLLRRINTIYNDVLLINANVESDKIVHSIISKLRDIVNNSYQNTTLTHEHIEDVLISVVFFAFTRCKILNIPPKEFCQ</sequence>
<reference evidence="1 2" key="1">
    <citation type="submission" date="2019-04" db="EMBL/GenBank/DDBJ databases">
        <title>Lysinibacillus genome sequencing.</title>
        <authorList>
            <person name="Dunlap C."/>
        </authorList>
    </citation>
    <scope>NUCLEOTIDE SEQUENCE [LARGE SCALE GENOMIC DNA]</scope>
    <source>
        <strain evidence="1 2">NBRC 109424</strain>
    </source>
</reference>
<accession>A0ABY2T5T3</accession>